<accession>A0ABW0PPA1</accession>
<reference evidence="3" key="1">
    <citation type="journal article" date="2019" name="Int. J. Syst. Evol. Microbiol.">
        <title>The Global Catalogue of Microorganisms (GCM) 10K type strain sequencing project: providing services to taxonomists for standard genome sequencing and annotation.</title>
        <authorList>
            <consortium name="The Broad Institute Genomics Platform"/>
            <consortium name="The Broad Institute Genome Sequencing Center for Infectious Disease"/>
            <person name="Wu L."/>
            <person name="Ma J."/>
        </authorList>
    </citation>
    <scope>NUCLEOTIDE SEQUENCE [LARGE SCALE GENOMIC DNA]</scope>
    <source>
        <strain evidence="3">KACC 12633</strain>
    </source>
</reference>
<dbReference type="Gene3D" id="3.40.50.12780">
    <property type="entry name" value="N-terminal domain of ligase-like"/>
    <property type="match status" value="1"/>
</dbReference>
<dbReference type="RefSeq" id="WP_266342489.1">
    <property type="nucleotide sequence ID" value="NZ_JAPKNH010000002.1"/>
</dbReference>
<evidence type="ECO:0000313" key="3">
    <source>
        <dbReference type="Proteomes" id="UP001596150"/>
    </source>
</evidence>
<dbReference type="SUPFAM" id="SSF56801">
    <property type="entry name" value="Acetyl-CoA synthetase-like"/>
    <property type="match status" value="1"/>
</dbReference>
<evidence type="ECO:0000259" key="1">
    <source>
        <dbReference type="Pfam" id="PF14535"/>
    </source>
</evidence>
<proteinExistence type="predicted"/>
<comment type="caution">
    <text evidence="2">The sequence shown here is derived from an EMBL/GenBank/DDBJ whole genome shotgun (WGS) entry which is preliminary data.</text>
</comment>
<dbReference type="GO" id="GO:0016874">
    <property type="term" value="F:ligase activity"/>
    <property type="evidence" value="ECO:0007669"/>
    <property type="project" value="UniProtKB-KW"/>
</dbReference>
<dbReference type="Proteomes" id="UP001596150">
    <property type="component" value="Unassembled WGS sequence"/>
</dbReference>
<evidence type="ECO:0000313" key="2">
    <source>
        <dbReference type="EMBL" id="MFC5514454.1"/>
    </source>
</evidence>
<dbReference type="InterPro" id="IPR045851">
    <property type="entry name" value="AMP-bd_C_sf"/>
</dbReference>
<organism evidence="2 3">
    <name type="scientific">Kaistia terrae</name>
    <dbReference type="NCBI Taxonomy" id="537017"/>
    <lineage>
        <taxon>Bacteria</taxon>
        <taxon>Pseudomonadati</taxon>
        <taxon>Pseudomonadota</taxon>
        <taxon>Alphaproteobacteria</taxon>
        <taxon>Hyphomicrobiales</taxon>
        <taxon>Kaistiaceae</taxon>
        <taxon>Kaistia</taxon>
    </lineage>
</organism>
<feature type="domain" description="AMP-dependent ligase C-terminal" evidence="1">
    <location>
        <begin position="367"/>
        <end position="461"/>
    </location>
</feature>
<dbReference type="Gene3D" id="3.30.300.30">
    <property type="match status" value="1"/>
</dbReference>
<keyword evidence="2" id="KW-0436">Ligase</keyword>
<dbReference type="InterPro" id="IPR042099">
    <property type="entry name" value="ANL_N_sf"/>
</dbReference>
<keyword evidence="3" id="KW-1185">Reference proteome</keyword>
<dbReference type="Pfam" id="PF14535">
    <property type="entry name" value="AMP-binding_C_2"/>
    <property type="match status" value="1"/>
</dbReference>
<gene>
    <name evidence="2" type="ORF">ACFPP9_01635</name>
</gene>
<dbReference type="PANTHER" id="PTHR43845:SF1">
    <property type="entry name" value="BLR5969 PROTEIN"/>
    <property type="match status" value="1"/>
</dbReference>
<dbReference type="PANTHER" id="PTHR43845">
    <property type="entry name" value="BLR5969 PROTEIN"/>
    <property type="match status" value="1"/>
</dbReference>
<name>A0ABW0PPA1_9HYPH</name>
<dbReference type="EMBL" id="JBHSML010000002">
    <property type="protein sequence ID" value="MFC5514454.1"/>
    <property type="molecule type" value="Genomic_DNA"/>
</dbReference>
<protein>
    <submittedName>
        <fullName evidence="2">Phenylacetate--CoA ligase family protein</fullName>
    </submittedName>
</protein>
<dbReference type="InterPro" id="IPR028154">
    <property type="entry name" value="AMP-dep_Lig_C"/>
</dbReference>
<sequence>MLPPNYFEAMDYAGIIRDYGRPESFVERFTALSRDELRAIQNERFLKIVAFAWKIPLYQRLWGAAGVQPGDIRSLDDIVKLPAYSKSDLMASVEAHPPIGDFHGLDTYPADQRPPLVFQTTSGTTGKPQPLLFGAKSREIQNLLLGRFYALQGMTNADIVHSVYGHGMVNGGHYVREAILHWVGAQMMTAGTGVETRSANQVGLMKEFGATAIIGFGDYIKRLSDVAREAGLEPGKDIPIRIISGHMGAESRETMSRAWGGAKVYDWYGVGDTGAIAGEGPDLSGMYVQEDAQYLEILDIVTGAPVADGESGDMVCTCLFKDDVFPIIRFNTHDVSAFKTDASPLGLNLRRIVGFLGRSDNMVKLRGINIYPTGIGAILTENHADLMSEYVCLVERVDGRDEMTVHIEANGALDRTTGAYEALLKTRLGVEIAVKLAAPGALGHLTQIEIRQKPIRLIDNRKDA</sequence>